<gene>
    <name evidence="12" type="ORF">CANTADRAFT_26577</name>
</gene>
<dbReference type="UniPathway" id="UPA00378"/>
<feature type="transmembrane region" description="Helical" evidence="11">
    <location>
        <begin position="294"/>
        <end position="312"/>
    </location>
</feature>
<keyword evidence="7 11" id="KW-0256">Endoplasmic reticulum</keyword>
<comment type="pathway">
    <text evidence="2 11">Protein modification; protein glycosylation.</text>
</comment>
<dbReference type="RefSeq" id="XP_020063634.1">
    <property type="nucleotide sequence ID" value="XM_020207804.1"/>
</dbReference>
<evidence type="ECO:0000256" key="2">
    <source>
        <dbReference type="ARBA" id="ARBA00004922"/>
    </source>
</evidence>
<feature type="transmembrane region" description="Helical" evidence="11">
    <location>
        <begin position="153"/>
        <end position="169"/>
    </location>
</feature>
<accession>A0A1E4SGH1</accession>
<evidence type="ECO:0000256" key="9">
    <source>
        <dbReference type="ARBA" id="ARBA00023136"/>
    </source>
</evidence>
<evidence type="ECO:0000256" key="5">
    <source>
        <dbReference type="ARBA" id="ARBA00022679"/>
    </source>
</evidence>
<comment type="catalytic activity">
    <reaction evidence="10">
        <text>an alpha-D-Glc-(1-&gt;3)-alpha-D-Man-(1-&gt;2)-alpha-D-Man-(1-&gt;2)-alpha-D-Man-(1-&gt;3)-[alpha-D-Man-(1-&gt;2)-alpha-D-Man-(1-&gt;3)-[alpha-D-Man-(1-&gt;2)-alpha-D-Man-(1-&gt;6)]-alpha-D-Man-(1-&gt;6)]-beta-D-Man-(1-&gt;4)-beta-D-GlcNAc-(1-&gt;4)-alpha-D-GlcNAc-diphospho-di-trans,poly-cis-dolichol + a di-trans,poly-cis-dolichyl beta-D-glucosyl phosphate = an alpha-D-Glc-(1-&gt;3)-alpha-D-Glc-(1-&gt;3)-alpha-D-Man-(1-&gt;2)-alpha-D-Man-(1-&gt;2)-alpha-D-Man-(1-&gt;3)-[alpha-D-Man-(1-&gt;2)-alpha-D-Man-(1-&gt;3)-[alpha-D-Man-(1-&gt;2)-alpha-D-Man-(1-&gt;6)]-alpha-D-Man-(1-&gt;6)]-beta-D-Man-(1-&gt;4)-beta-D-GlcNAc-(1-&gt;4)-alpha-D-GlcNAc-diphospho-di-trans,poly-cis-dolichol + a di-trans,poly-cis-dolichyl phosphate + H(+)</text>
        <dbReference type="Rhea" id="RHEA:31307"/>
        <dbReference type="Rhea" id="RHEA-COMP:19498"/>
        <dbReference type="Rhea" id="RHEA-COMP:19502"/>
        <dbReference type="Rhea" id="RHEA-COMP:19521"/>
        <dbReference type="Rhea" id="RHEA-COMP:19522"/>
        <dbReference type="ChEBI" id="CHEBI:15378"/>
        <dbReference type="ChEBI" id="CHEBI:57525"/>
        <dbReference type="ChEBI" id="CHEBI:57683"/>
        <dbReference type="ChEBI" id="CHEBI:132521"/>
        <dbReference type="ChEBI" id="CHEBI:132522"/>
        <dbReference type="EC" id="2.4.1.265"/>
    </reaction>
    <physiologicalReaction direction="left-to-right" evidence="10">
        <dbReference type="Rhea" id="RHEA:31308"/>
    </physiologicalReaction>
</comment>
<dbReference type="EMBL" id="KV453913">
    <property type="protein sequence ID" value="ODV78512.1"/>
    <property type="molecule type" value="Genomic_DNA"/>
</dbReference>
<evidence type="ECO:0000313" key="13">
    <source>
        <dbReference type="Proteomes" id="UP000094285"/>
    </source>
</evidence>
<evidence type="ECO:0000256" key="10">
    <source>
        <dbReference type="ARBA" id="ARBA00047346"/>
    </source>
</evidence>
<evidence type="ECO:0000313" key="12">
    <source>
        <dbReference type="EMBL" id="ODV78512.1"/>
    </source>
</evidence>
<dbReference type="PANTHER" id="PTHR12413">
    <property type="entry name" value="DOLICHYL GLYCOSYLTRANSFERASE"/>
    <property type="match status" value="1"/>
</dbReference>
<dbReference type="STRING" id="984487.A0A1E4SGH1"/>
<evidence type="ECO:0000256" key="8">
    <source>
        <dbReference type="ARBA" id="ARBA00022989"/>
    </source>
</evidence>
<dbReference type="EC" id="2.4.1.-" evidence="11"/>
<comment type="subcellular location">
    <subcellularLocation>
        <location evidence="1 11">Endoplasmic reticulum membrane</location>
        <topology evidence="1 11">Multi-pass membrane protein</topology>
    </subcellularLocation>
</comment>
<dbReference type="Proteomes" id="UP000094285">
    <property type="component" value="Unassembled WGS sequence"/>
</dbReference>
<evidence type="ECO:0000256" key="7">
    <source>
        <dbReference type="ARBA" id="ARBA00022824"/>
    </source>
</evidence>
<evidence type="ECO:0000256" key="6">
    <source>
        <dbReference type="ARBA" id="ARBA00022692"/>
    </source>
</evidence>
<protein>
    <recommendedName>
        <fullName evidence="11">Alpha-1,3-glucosyltransferase</fullName>
        <ecNumber evidence="11">2.4.1.-</ecNumber>
    </recommendedName>
</protein>
<dbReference type="AlphaFoldDB" id="A0A1E4SGH1"/>
<dbReference type="PANTHER" id="PTHR12413:SF2">
    <property type="entry name" value="DOLICHYL PYROPHOSPHATE GLC1MAN9GLCNAC2 ALPHA-1,3-GLUCOSYLTRANSFERASE-RELATED"/>
    <property type="match status" value="1"/>
</dbReference>
<feature type="transmembrane region" description="Helical" evidence="11">
    <location>
        <begin position="120"/>
        <end position="141"/>
    </location>
</feature>
<keyword evidence="4 11" id="KW-0328">Glycosyltransferase</keyword>
<keyword evidence="8 11" id="KW-1133">Transmembrane helix</keyword>
<evidence type="ECO:0000256" key="11">
    <source>
        <dbReference type="RuleBase" id="RU363110"/>
    </source>
</evidence>
<dbReference type="GO" id="GO:0042283">
    <property type="term" value="F:dolichyl pyrophosphate Glc1Man9GlcNAc2 alpha-1,3-glucosyltransferase activity"/>
    <property type="evidence" value="ECO:0007669"/>
    <property type="project" value="UniProtKB-EC"/>
</dbReference>
<feature type="transmembrane region" description="Helical" evidence="11">
    <location>
        <begin position="430"/>
        <end position="449"/>
    </location>
</feature>
<evidence type="ECO:0000256" key="4">
    <source>
        <dbReference type="ARBA" id="ARBA00022676"/>
    </source>
</evidence>
<feature type="transmembrane region" description="Helical" evidence="11">
    <location>
        <begin position="494"/>
        <end position="514"/>
    </location>
</feature>
<dbReference type="Pfam" id="PF03155">
    <property type="entry name" value="Alg6_Alg8"/>
    <property type="match status" value="1"/>
</dbReference>
<organism evidence="12 13">
    <name type="scientific">Suhomyces tanzawaensis NRRL Y-17324</name>
    <dbReference type="NCBI Taxonomy" id="984487"/>
    <lineage>
        <taxon>Eukaryota</taxon>
        <taxon>Fungi</taxon>
        <taxon>Dikarya</taxon>
        <taxon>Ascomycota</taxon>
        <taxon>Saccharomycotina</taxon>
        <taxon>Pichiomycetes</taxon>
        <taxon>Debaryomycetaceae</taxon>
        <taxon>Suhomyces</taxon>
    </lineage>
</organism>
<keyword evidence="6 11" id="KW-0812">Transmembrane</keyword>
<sequence length="567" mass="65887">MSESVKRTRPKTAVDVTMPNVGERTYSLFNIWVVTLALKLLLVVSYHSTDFDVHRNWLAITKNLPVSKWYIENTSQWTLDYPPFFAYFEWVLAQFVPEVVKQDGCLALVEKGAYSLPTVYFQRLTVIVSEILLFVALQWYINSSDSQASKRRAYVAASSLALSPGLLVIDHIHFQYNGMMYGILVLAITCARLKRYLMCGFWFAVLLCFKHIYLYLAPAVFVFLLRAYCLNLEFDPKRKMVENLIYLVKWKNLSKLGALVVAIFAVAFGPFVYYGVMPQLLARLFPFSRGLTHAYWAPNIWAIYSFIDRLLIQVYQRVPLSQYPLQKIFKFDTSLLSNSKFINSSTRGLVGDIEFLILPTITPQLTFFLTLFYQIMALIPLFIQPNFRRFIGALTLCGYSSFLFGWHVHEKAILIVIFPISFLVCRDRRLLGPFNLLVSCAYISLFPLIFTPNEWLIKVTYTLLWYIIYYFNFRKVVRLPKDARESSYILDRVINTYILGLLPVLIVISLMDLLEGKFEILKKLEFLKLMIVSVYCGIGIISSWNGFNWLYFLHDDIWEDDSKESSN</sequence>
<feature type="transmembrane region" description="Helical" evidence="11">
    <location>
        <begin position="365"/>
        <end position="383"/>
    </location>
</feature>
<reference evidence="13" key="1">
    <citation type="submission" date="2016-05" db="EMBL/GenBank/DDBJ databases">
        <title>Comparative genomics of biotechnologically important yeasts.</title>
        <authorList>
            <consortium name="DOE Joint Genome Institute"/>
            <person name="Riley R."/>
            <person name="Haridas S."/>
            <person name="Wolfe K.H."/>
            <person name="Lopes M.R."/>
            <person name="Hittinger C.T."/>
            <person name="Goker M."/>
            <person name="Salamov A."/>
            <person name="Wisecaver J."/>
            <person name="Long T.M."/>
            <person name="Aerts A.L."/>
            <person name="Barry K."/>
            <person name="Choi C."/>
            <person name="Clum A."/>
            <person name="Coughlan A.Y."/>
            <person name="Deshpande S."/>
            <person name="Douglass A.P."/>
            <person name="Hanson S.J."/>
            <person name="Klenk H.-P."/>
            <person name="Labutti K."/>
            <person name="Lapidus A."/>
            <person name="Lindquist E."/>
            <person name="Lipzen A."/>
            <person name="Meier-Kolthoff J.P."/>
            <person name="Ohm R.A."/>
            <person name="Otillar R.P."/>
            <person name="Pangilinan J."/>
            <person name="Peng Y."/>
            <person name="Rokas A."/>
            <person name="Rosa C.A."/>
            <person name="Scheuner C."/>
            <person name="Sibirny A.A."/>
            <person name="Slot J.C."/>
            <person name="Stielow J.B."/>
            <person name="Sun H."/>
            <person name="Kurtzman C.P."/>
            <person name="Blackwell M."/>
            <person name="Grigoriev I.V."/>
            <person name="Jeffries T.W."/>
        </authorList>
    </citation>
    <scope>NUCLEOTIDE SEQUENCE [LARGE SCALE GENOMIC DNA]</scope>
    <source>
        <strain evidence="13">NRRL Y-17324</strain>
    </source>
</reference>
<keyword evidence="5 11" id="KW-0808">Transferase</keyword>
<dbReference type="OrthoDB" id="1689333at2759"/>
<keyword evidence="9 11" id="KW-0472">Membrane</keyword>
<feature type="transmembrane region" description="Helical" evidence="11">
    <location>
        <begin position="253"/>
        <end position="274"/>
    </location>
</feature>
<keyword evidence="13" id="KW-1185">Reference proteome</keyword>
<dbReference type="GeneID" id="30981941"/>
<dbReference type="InterPro" id="IPR004856">
    <property type="entry name" value="Glyco_trans_ALG6/ALG8"/>
</dbReference>
<comment type="similarity">
    <text evidence="3 11">Belongs to the ALG6/ALG8 glucosyltransferase family.</text>
</comment>
<feature type="transmembrane region" description="Helical" evidence="11">
    <location>
        <begin position="526"/>
        <end position="547"/>
    </location>
</feature>
<proteinExistence type="inferred from homology"/>
<dbReference type="GO" id="GO:0006488">
    <property type="term" value="P:dolichol-linked oligosaccharide biosynthetic process"/>
    <property type="evidence" value="ECO:0007669"/>
    <property type="project" value="EnsemblFungi"/>
</dbReference>
<evidence type="ECO:0000256" key="3">
    <source>
        <dbReference type="ARBA" id="ARBA00008715"/>
    </source>
</evidence>
<feature type="transmembrane region" description="Helical" evidence="11">
    <location>
        <begin position="455"/>
        <end position="473"/>
    </location>
</feature>
<feature type="transmembrane region" description="Helical" evidence="11">
    <location>
        <begin position="212"/>
        <end position="232"/>
    </location>
</feature>
<name>A0A1E4SGH1_9ASCO</name>
<dbReference type="GO" id="GO:0005789">
    <property type="term" value="C:endoplasmic reticulum membrane"/>
    <property type="evidence" value="ECO:0007669"/>
    <property type="project" value="UniProtKB-SubCell"/>
</dbReference>
<feature type="transmembrane region" description="Helical" evidence="11">
    <location>
        <begin position="26"/>
        <end position="46"/>
    </location>
</feature>
<evidence type="ECO:0000256" key="1">
    <source>
        <dbReference type="ARBA" id="ARBA00004477"/>
    </source>
</evidence>